<comment type="caution">
    <text evidence="1">The sequence shown here is derived from an EMBL/GenBank/DDBJ whole genome shotgun (WGS) entry which is preliminary data.</text>
</comment>
<dbReference type="AlphaFoldDB" id="A0A7Z0AUC2"/>
<dbReference type="RefSeq" id="WP_179693234.1">
    <property type="nucleotide sequence ID" value="NZ_JACCAT010000001.1"/>
</dbReference>
<name>A0A7Z0AUC2_9PSED</name>
<proteinExistence type="predicted"/>
<accession>A0A7Z0AUC2</accession>
<dbReference type="Proteomes" id="UP000553035">
    <property type="component" value="Unassembled WGS sequence"/>
</dbReference>
<evidence type="ECO:0000313" key="1">
    <source>
        <dbReference type="EMBL" id="NYH09067.1"/>
    </source>
</evidence>
<dbReference type="EMBL" id="JACCAT010000001">
    <property type="protein sequence ID" value="NYH09067.1"/>
    <property type="molecule type" value="Genomic_DNA"/>
</dbReference>
<gene>
    <name evidence="1" type="ORF">GGI52_002110</name>
</gene>
<protein>
    <submittedName>
        <fullName evidence="1">Uncharacterized protein</fullName>
    </submittedName>
</protein>
<evidence type="ECO:0000313" key="2">
    <source>
        <dbReference type="Proteomes" id="UP000553035"/>
    </source>
</evidence>
<sequence>MWEEFSEQQIKAAREEVDPSLPRLFILEASPDNRVAYSQLEKGFTLVNKESDPRLTRANVRIVVVGGGAGHSVVIDVDGDKISKIVPDEVALTFAGTVAEVFYYLITGEKKLTASEREQYSMESKP</sequence>
<organism evidence="1 2">
    <name type="scientific">Pseudomonas moraviensis</name>
    <dbReference type="NCBI Taxonomy" id="321662"/>
    <lineage>
        <taxon>Bacteria</taxon>
        <taxon>Pseudomonadati</taxon>
        <taxon>Pseudomonadota</taxon>
        <taxon>Gammaproteobacteria</taxon>
        <taxon>Pseudomonadales</taxon>
        <taxon>Pseudomonadaceae</taxon>
        <taxon>Pseudomonas</taxon>
    </lineage>
</organism>
<reference evidence="1 2" key="1">
    <citation type="submission" date="2020-07" db="EMBL/GenBank/DDBJ databases">
        <title>Exploring microbial biodiversity for novel pathways involved in the catabolism of aromatic compounds derived from lignin.</title>
        <authorList>
            <person name="Elkins J."/>
        </authorList>
    </citation>
    <scope>NUCLEOTIDE SEQUENCE [LARGE SCALE GENOMIC DNA]</scope>
    <source>
        <strain evidence="1 2">VanB</strain>
    </source>
</reference>